<sequence>MGCCRKTSPHHWSPGTSAPYRSCRWRRRATIFFTLDPSGAKQGNSLSISLTSQTYSIRLFVRIDAGLPSRCKVTVDLEGIPRAALVWIDPVLCITCHYDQSKLNFLFI</sequence>
<dbReference type="AlphaFoldDB" id="A0A8C6VYQ6"/>
<keyword evidence="2" id="KW-1185">Reference proteome</keyword>
<name>A0A8C6VYQ6_NOTFU</name>
<evidence type="ECO:0000313" key="1">
    <source>
        <dbReference type="Ensembl" id="ENSNFUP00015049670.1"/>
    </source>
</evidence>
<dbReference type="GeneTree" id="ENSGT01010000229168"/>
<evidence type="ECO:0000313" key="2">
    <source>
        <dbReference type="Proteomes" id="UP000694548"/>
    </source>
</evidence>
<organism evidence="1 2">
    <name type="scientific">Nothobranchius furzeri</name>
    <name type="common">Turquoise killifish</name>
    <dbReference type="NCBI Taxonomy" id="105023"/>
    <lineage>
        <taxon>Eukaryota</taxon>
        <taxon>Metazoa</taxon>
        <taxon>Chordata</taxon>
        <taxon>Craniata</taxon>
        <taxon>Vertebrata</taxon>
        <taxon>Euteleostomi</taxon>
        <taxon>Actinopterygii</taxon>
        <taxon>Neopterygii</taxon>
        <taxon>Teleostei</taxon>
        <taxon>Neoteleostei</taxon>
        <taxon>Acanthomorphata</taxon>
        <taxon>Ovalentaria</taxon>
        <taxon>Atherinomorphae</taxon>
        <taxon>Cyprinodontiformes</taxon>
        <taxon>Nothobranchiidae</taxon>
        <taxon>Nothobranchius</taxon>
    </lineage>
</organism>
<accession>A0A8C6VYQ6</accession>
<reference evidence="1" key="1">
    <citation type="submission" date="2014-08" db="EMBL/GenBank/DDBJ databases">
        <authorList>
            <person name="Senf B."/>
            <person name="Petzold A."/>
            <person name="Downie B.R."/>
            <person name="Koch P."/>
            <person name="Platzer M."/>
        </authorList>
    </citation>
    <scope>NUCLEOTIDE SEQUENCE [LARGE SCALE GENOMIC DNA]</scope>
    <source>
        <strain evidence="1">GRZ</strain>
    </source>
</reference>
<dbReference type="Proteomes" id="UP000694548">
    <property type="component" value="Chromosome sgr08"/>
</dbReference>
<reference evidence="1" key="2">
    <citation type="submission" date="2025-08" db="UniProtKB">
        <authorList>
            <consortium name="Ensembl"/>
        </authorList>
    </citation>
    <scope>IDENTIFICATION</scope>
</reference>
<dbReference type="Ensembl" id="ENSNFUT00015051811.1">
    <property type="protein sequence ID" value="ENSNFUP00015049670.1"/>
    <property type="gene ID" value="ENSNFUG00015023390.1"/>
</dbReference>
<proteinExistence type="predicted"/>
<reference evidence="1" key="3">
    <citation type="submission" date="2025-09" db="UniProtKB">
        <authorList>
            <consortium name="Ensembl"/>
        </authorList>
    </citation>
    <scope>IDENTIFICATION</scope>
</reference>
<protein>
    <submittedName>
        <fullName evidence="1">Uncharacterized protein</fullName>
    </submittedName>
</protein>